<dbReference type="Gene3D" id="3.30.420.150">
    <property type="entry name" value="Exopolyphosphatase. Domain 2"/>
    <property type="match status" value="1"/>
</dbReference>
<dbReference type="InterPro" id="IPR043129">
    <property type="entry name" value="ATPase_NBD"/>
</dbReference>
<dbReference type="Pfam" id="PF02541">
    <property type="entry name" value="Ppx-GppA"/>
    <property type="match status" value="1"/>
</dbReference>
<evidence type="ECO:0000313" key="2">
    <source>
        <dbReference type="EMBL" id="GAJ30199.1"/>
    </source>
</evidence>
<dbReference type="PANTHER" id="PTHR30005">
    <property type="entry name" value="EXOPOLYPHOSPHATASE"/>
    <property type="match status" value="1"/>
</dbReference>
<reference evidence="2 3" key="2">
    <citation type="journal article" date="2014" name="FEMS Microbiol. Lett.">
        <title>Draft genomic DNA sequence of the facultatively methylotrophic bacterium Acidomonas methanolica type strain MB58.</title>
        <authorList>
            <person name="Higashiura N."/>
            <person name="Hadano H."/>
            <person name="Hirakawa H."/>
            <person name="Matsutani M."/>
            <person name="Takabe S."/>
            <person name="Matsushita K."/>
            <person name="Azuma Y."/>
        </authorList>
    </citation>
    <scope>NUCLEOTIDE SEQUENCE [LARGE SCALE GENOMIC DNA]</scope>
    <source>
        <strain evidence="2 3">MB58</strain>
    </source>
</reference>
<dbReference type="CDD" id="cd24054">
    <property type="entry name" value="ASKHA_NBD_AaPPX-GppA_MtPPX2-like"/>
    <property type="match status" value="1"/>
</dbReference>
<reference evidence="3" key="1">
    <citation type="journal article" date="2014" name="FEMS Microbiol. Lett.">
        <title>Draft Genomic DNA Sequence of the Facultatively Methylotrophic Bacterium Acidomonas methanolica type strain MB58.</title>
        <authorList>
            <person name="Higashiura N."/>
            <person name="Hadano H."/>
            <person name="Hirakawa H."/>
            <person name="Matsutani M."/>
            <person name="Takabe S."/>
            <person name="Matsushita K."/>
            <person name="Azuma Y."/>
        </authorList>
    </citation>
    <scope>NUCLEOTIDE SEQUENCE [LARGE SCALE GENOMIC DNA]</scope>
    <source>
        <strain evidence="3">MB58</strain>
    </source>
</reference>
<dbReference type="InterPro" id="IPR050273">
    <property type="entry name" value="GppA/Ppx_hydrolase"/>
</dbReference>
<protein>
    <submittedName>
        <fullName evidence="2">Exopolyphosphatase</fullName>
    </submittedName>
</protein>
<name>A0A023D7W3_ACIMT</name>
<dbReference type="RefSeq" id="WP_052512133.1">
    <property type="nucleotide sequence ID" value="NZ_BAND01000110.1"/>
</dbReference>
<evidence type="ECO:0000313" key="3">
    <source>
        <dbReference type="Proteomes" id="UP000019760"/>
    </source>
</evidence>
<keyword evidence="3" id="KW-1185">Reference proteome</keyword>
<dbReference type="GO" id="GO:0016462">
    <property type="term" value="F:pyrophosphatase activity"/>
    <property type="evidence" value="ECO:0007669"/>
    <property type="project" value="TreeGrafter"/>
</dbReference>
<dbReference type="Proteomes" id="UP000019760">
    <property type="component" value="Unassembled WGS sequence"/>
</dbReference>
<comment type="caution">
    <text evidence="2">The sequence shown here is derived from an EMBL/GenBank/DDBJ whole genome shotgun (WGS) entry which is preliminary data.</text>
</comment>
<dbReference type="InterPro" id="IPR003695">
    <property type="entry name" value="Ppx_GppA_N"/>
</dbReference>
<gene>
    <name evidence="2" type="ORF">Amme_111_024</name>
</gene>
<feature type="domain" description="Ppx/GppA phosphatase N-terminal" evidence="1">
    <location>
        <begin position="39"/>
        <end position="345"/>
    </location>
</feature>
<proteinExistence type="predicted"/>
<organism evidence="2 3">
    <name type="scientific">Acidomonas methanolica NBRC 104435</name>
    <dbReference type="NCBI Taxonomy" id="1231351"/>
    <lineage>
        <taxon>Bacteria</taxon>
        <taxon>Pseudomonadati</taxon>
        <taxon>Pseudomonadota</taxon>
        <taxon>Alphaproteobacteria</taxon>
        <taxon>Acetobacterales</taxon>
        <taxon>Acetobacteraceae</taxon>
        <taxon>Acidomonas</taxon>
    </lineage>
</organism>
<evidence type="ECO:0000259" key="1">
    <source>
        <dbReference type="Pfam" id="PF02541"/>
    </source>
</evidence>
<dbReference type="AlphaFoldDB" id="A0A023D7W3"/>
<dbReference type="EMBL" id="BAND01000110">
    <property type="protein sequence ID" value="GAJ30199.1"/>
    <property type="molecule type" value="Genomic_DNA"/>
</dbReference>
<dbReference type="SUPFAM" id="SSF53067">
    <property type="entry name" value="Actin-like ATPase domain"/>
    <property type="match status" value="2"/>
</dbReference>
<dbReference type="PANTHER" id="PTHR30005:SF0">
    <property type="entry name" value="RETROGRADE REGULATION PROTEIN 2"/>
    <property type="match status" value="1"/>
</dbReference>
<dbReference type="Gene3D" id="3.30.420.40">
    <property type="match status" value="1"/>
</dbReference>
<sequence>MSQKRSRDHAPEVKTALRGEGGIYFAAIDLGTNNCRLMIAGGRSGSMRVVDNFNRSIRLGEGLHHTGALSEAAMQRAVDALHACAARMRHWSLRAIRGVATEACRRASNGEAFLRRVREETGLTLEIISPREEAELAMESCTSLLYANNHRRRRAVLFDIGGGSTEIAWLHLDPVTRVHELVGTVSIPWGVITMAEHFVAPDPDAPEEVHVAQYDAMVRFVTQQLQAFGRLHNIDEEVRQRNVAMLGTSGTITTLAGIALGLERYNRHVIDGVTLTDVASLEAIDILRGLGMRGLMVHPCVGTDRASYVLPGCAIFEAIHRLWPVDAITVADRGLRDGLLTRMAREARVTMLTSSPSSRCRGDMAHPAPFRL</sequence>
<accession>A0A023D7W3</accession>